<dbReference type="Proteomes" id="UP000322244">
    <property type="component" value="Unassembled WGS sequence"/>
</dbReference>
<evidence type="ECO:0000313" key="2">
    <source>
        <dbReference type="Proteomes" id="UP000322244"/>
    </source>
</evidence>
<organism evidence="1 2">
    <name type="scientific">Antrihabitans cavernicola</name>
    <dbReference type="NCBI Taxonomy" id="2495913"/>
    <lineage>
        <taxon>Bacteria</taxon>
        <taxon>Bacillati</taxon>
        <taxon>Actinomycetota</taxon>
        <taxon>Actinomycetes</taxon>
        <taxon>Mycobacteriales</taxon>
        <taxon>Nocardiaceae</taxon>
        <taxon>Antrihabitans</taxon>
    </lineage>
</organism>
<comment type="caution">
    <text evidence="1">The sequence shown here is derived from an EMBL/GenBank/DDBJ whole genome shotgun (WGS) entry which is preliminary data.</text>
</comment>
<proteinExistence type="predicted"/>
<dbReference type="AlphaFoldDB" id="A0A5A7SKP2"/>
<dbReference type="OrthoDB" id="4453346at2"/>
<accession>A0A5A7SKP2</accession>
<gene>
    <name evidence="1" type="ORF">FOY51_01055</name>
</gene>
<dbReference type="EMBL" id="VLNY01000001">
    <property type="protein sequence ID" value="KAA0025045.1"/>
    <property type="molecule type" value="Genomic_DNA"/>
</dbReference>
<reference evidence="1 2" key="1">
    <citation type="submission" date="2019-07" db="EMBL/GenBank/DDBJ databases">
        <title>Rhodococcus cavernicolus sp. nov., isolated from a cave.</title>
        <authorList>
            <person name="Lee S.D."/>
        </authorList>
    </citation>
    <scope>NUCLEOTIDE SEQUENCE [LARGE SCALE GENOMIC DNA]</scope>
    <source>
        <strain evidence="1 2">C1-24</strain>
    </source>
</reference>
<keyword evidence="2" id="KW-1185">Reference proteome</keyword>
<protein>
    <recommendedName>
        <fullName evidence="3">Mycothiol-dependent maleylpyruvate isomerase metal-binding domain-containing protein</fullName>
    </recommendedName>
</protein>
<evidence type="ECO:0008006" key="3">
    <source>
        <dbReference type="Google" id="ProtNLM"/>
    </source>
</evidence>
<name>A0A5A7SKP2_9NOCA</name>
<evidence type="ECO:0000313" key="1">
    <source>
        <dbReference type="EMBL" id="KAA0025045.1"/>
    </source>
</evidence>
<sequence>MGAAEIDAVVESAIVTLSGADLDWSAVAGSLEWTRWELLGHMADDLFGYAAQLGAPGITTYVPFLLSRVRADAPNETIHIADDAGVDGAMQVLRSTGSMLAGVVDRTADSARAHHVWGASDRTGFAAMGIVEVLVHMHDLTVDTDTVWSPSPELCAAVLVRLFPDVDVGDDPWQSLLWATGRVDLADRLHRESWRWDGAVRGV</sequence>